<evidence type="ECO:0000256" key="8">
    <source>
        <dbReference type="SAM" id="MobiDB-lite"/>
    </source>
</evidence>
<dbReference type="GO" id="GO:0009507">
    <property type="term" value="C:chloroplast"/>
    <property type="evidence" value="ECO:0007669"/>
    <property type="project" value="UniProtKB-SubCell"/>
</dbReference>
<dbReference type="InterPro" id="IPR020568">
    <property type="entry name" value="Ribosomal_Su5_D2-typ_SF"/>
</dbReference>
<evidence type="ECO:0000256" key="4">
    <source>
        <dbReference type="ARBA" id="ARBA00023274"/>
    </source>
</evidence>
<dbReference type="GeneID" id="24072862"/>
<keyword evidence="4 6" id="KW-0687">Ribonucleoprotein</keyword>
<gene>
    <name evidence="6 9" type="primary">rps9</name>
</gene>
<dbReference type="RefSeq" id="YP_009130445.1">
    <property type="nucleotide sequence ID" value="NC_026795.1"/>
</dbReference>
<evidence type="ECO:0000256" key="6">
    <source>
        <dbReference type="HAMAP-Rule" id="MF_00532"/>
    </source>
</evidence>
<dbReference type="FunFam" id="3.30.230.10:FF:000001">
    <property type="entry name" value="30S ribosomal protein S9"/>
    <property type="match status" value="1"/>
</dbReference>
<organism evidence="9">
    <name type="scientific">Bryopsis plumosa</name>
    <name type="common">Green alga</name>
    <name type="synonym">Ulva plumosa</name>
    <dbReference type="NCBI Taxonomy" id="3130"/>
    <lineage>
        <taxon>Eukaryota</taxon>
        <taxon>Viridiplantae</taxon>
        <taxon>Chlorophyta</taxon>
        <taxon>core chlorophytes</taxon>
        <taxon>Ulvophyceae</taxon>
        <taxon>TCBD clade</taxon>
        <taxon>Bryopsidales</taxon>
        <taxon>Bryopsidineae</taxon>
        <taxon>Bryopsidaceae</taxon>
        <taxon>Bryopsis</taxon>
    </lineage>
</organism>
<evidence type="ECO:0000256" key="2">
    <source>
        <dbReference type="ARBA" id="ARBA00005251"/>
    </source>
</evidence>
<accession>A0A0D6E1W4</accession>
<proteinExistence type="inferred from homology"/>
<dbReference type="GO" id="GO:0006412">
    <property type="term" value="P:translation"/>
    <property type="evidence" value="ECO:0007669"/>
    <property type="project" value="UniProtKB-UniRule"/>
</dbReference>
<geneLocation type="chloroplast" evidence="9"/>
<dbReference type="Gene3D" id="3.30.230.10">
    <property type="match status" value="1"/>
</dbReference>
<dbReference type="InterPro" id="IPR014721">
    <property type="entry name" value="Ribsml_uS5_D2-typ_fold_subgr"/>
</dbReference>
<evidence type="ECO:0000256" key="1">
    <source>
        <dbReference type="ARBA" id="ARBA00004229"/>
    </source>
</evidence>
<feature type="region of interest" description="Disordered" evidence="8">
    <location>
        <begin position="111"/>
        <end position="133"/>
    </location>
</feature>
<comment type="similarity">
    <text evidence="2 6 7">Belongs to the universal ribosomal protein uS9 family.</text>
</comment>
<dbReference type="PROSITE" id="PS00360">
    <property type="entry name" value="RIBOSOMAL_S9"/>
    <property type="match status" value="1"/>
</dbReference>
<dbReference type="EMBL" id="LN810504">
    <property type="protein sequence ID" value="CEO90975.1"/>
    <property type="molecule type" value="Genomic_DNA"/>
</dbReference>
<evidence type="ECO:0000256" key="5">
    <source>
        <dbReference type="ARBA" id="ARBA00035152"/>
    </source>
</evidence>
<dbReference type="SUPFAM" id="SSF54211">
    <property type="entry name" value="Ribosomal protein S5 domain 2-like"/>
    <property type="match status" value="1"/>
</dbReference>
<protein>
    <recommendedName>
        <fullName evidence="5 6">Small ribosomal subunit protein uS9c</fullName>
    </recommendedName>
</protein>
<keyword evidence="3 6" id="KW-0689">Ribosomal protein</keyword>
<feature type="compositionally biased region" description="Basic residues" evidence="8">
    <location>
        <begin position="119"/>
        <end position="133"/>
    </location>
</feature>
<dbReference type="InterPro" id="IPR023035">
    <property type="entry name" value="Ribosomal_uS9_bac/plastid"/>
</dbReference>
<dbReference type="InterPro" id="IPR000754">
    <property type="entry name" value="Ribosomal_uS9"/>
</dbReference>
<dbReference type="AlphaFoldDB" id="A0A0D6E1W4"/>
<reference evidence="9" key="1">
    <citation type="journal article" date="2015" name="BMC Genomics">
        <title>The chloroplast genomes of Bryopsis plumosa and Tydemania expeditionis (Bryopsidales, Chlorophyta): compact genomes and genes of bacterial origin.</title>
        <authorList>
            <person name="Leliaert F."/>
            <person name="Lopez-Bautista J.M."/>
        </authorList>
    </citation>
    <scope>NUCLEOTIDE SEQUENCE</scope>
    <source>
        <strain evidence="9">West4718</strain>
    </source>
</reference>
<dbReference type="InterPro" id="IPR020574">
    <property type="entry name" value="Ribosomal_uS9_CS"/>
</dbReference>
<dbReference type="GO" id="GO:0003723">
    <property type="term" value="F:RNA binding"/>
    <property type="evidence" value="ECO:0007669"/>
    <property type="project" value="TreeGrafter"/>
</dbReference>
<dbReference type="NCBIfam" id="NF001099">
    <property type="entry name" value="PRK00132.1"/>
    <property type="match status" value="1"/>
</dbReference>
<name>A0A0D6E1W4_BRYPL</name>
<dbReference type="GO" id="GO:0003735">
    <property type="term" value="F:structural constituent of ribosome"/>
    <property type="evidence" value="ECO:0007669"/>
    <property type="project" value="InterPro"/>
</dbReference>
<dbReference type="PANTHER" id="PTHR21569:SF1">
    <property type="entry name" value="SMALL RIBOSOMAL SUBUNIT PROTEIN US9M"/>
    <property type="match status" value="1"/>
</dbReference>
<keyword evidence="9" id="KW-0150">Chloroplast</keyword>
<dbReference type="GO" id="GO:0015935">
    <property type="term" value="C:small ribosomal subunit"/>
    <property type="evidence" value="ECO:0007669"/>
    <property type="project" value="UniProtKB-ARBA"/>
</dbReference>
<comment type="subcellular location">
    <subcellularLocation>
        <location evidence="1 6">Plastid</location>
        <location evidence="1 6">Chloroplast</location>
    </subcellularLocation>
</comment>
<dbReference type="Pfam" id="PF00380">
    <property type="entry name" value="Ribosomal_S9"/>
    <property type="match status" value="1"/>
</dbReference>
<evidence type="ECO:0000313" key="9">
    <source>
        <dbReference type="EMBL" id="CEO90975.1"/>
    </source>
</evidence>
<dbReference type="HAMAP" id="MF_00532_B">
    <property type="entry name" value="Ribosomal_uS9_B"/>
    <property type="match status" value="1"/>
</dbReference>
<evidence type="ECO:0000256" key="7">
    <source>
        <dbReference type="RuleBase" id="RU003815"/>
    </source>
</evidence>
<keyword evidence="9" id="KW-0934">Plastid</keyword>
<sequence>MYFSLFMLSKIGRRKNAVANALICEGDGKILINDLDLKMYMQYNPFCINLVKKPFSSLGLEGKYRTIIKVSGGGLVGQAEASLLAVARALEKINPSYRPLLKSKGYLTQNAREKERRKYGLKKARKAPQFSKR</sequence>
<dbReference type="PANTHER" id="PTHR21569">
    <property type="entry name" value="RIBOSOMAL PROTEIN S9"/>
    <property type="match status" value="1"/>
</dbReference>
<evidence type="ECO:0000256" key="3">
    <source>
        <dbReference type="ARBA" id="ARBA00022980"/>
    </source>
</evidence>